<dbReference type="Proteomes" id="UP000004947">
    <property type="component" value="Unassembled WGS sequence"/>
</dbReference>
<dbReference type="STRING" id="313628.LNTAR_25465"/>
<feature type="domain" description="KilA-N" evidence="1">
    <location>
        <begin position="7"/>
        <end position="113"/>
    </location>
</feature>
<gene>
    <name evidence="2" type="ORF">LNTAR_25465</name>
</gene>
<dbReference type="PROSITE" id="PS51301">
    <property type="entry name" value="KILA_N"/>
    <property type="match status" value="1"/>
</dbReference>
<dbReference type="Pfam" id="PF04383">
    <property type="entry name" value="KilA-N"/>
    <property type="match status" value="1"/>
</dbReference>
<name>A6DSD5_9BACT</name>
<dbReference type="AlphaFoldDB" id="A6DSD5"/>
<protein>
    <recommendedName>
        <fullName evidence="1">KilA-N domain-containing protein</fullName>
    </recommendedName>
</protein>
<sequence length="215" mass="25210">MKLKKTFELNIQHNEIHHQIRVDEKGRFCLTDMARYFPRKSLKQWLKNQSTKELLTITEDFLNGVDLPHLKVLSTKKGRHNSGTYAHEIIAMDFAMWLDPRFKLKVILSYTEGKDALKGWNIDRQLSARANKVQCEAIEEVKESPKPYHYSNEAKMINKIVFGYHEKNIRDQATSEQLEEVYKLMNFNACLMKQGLSYQKRKETLNDIVRADSCA</sequence>
<dbReference type="OrthoDB" id="6966367at2"/>
<evidence type="ECO:0000313" key="3">
    <source>
        <dbReference type="Proteomes" id="UP000004947"/>
    </source>
</evidence>
<accession>A6DSD5</accession>
<dbReference type="RefSeq" id="WP_007280744.1">
    <property type="nucleotide sequence ID" value="NZ_ABCK01000029.1"/>
</dbReference>
<dbReference type="InterPro" id="IPR017880">
    <property type="entry name" value="KilA_N"/>
</dbReference>
<dbReference type="SMART" id="SM01252">
    <property type="entry name" value="KilA-N"/>
    <property type="match status" value="1"/>
</dbReference>
<dbReference type="EMBL" id="ABCK01000029">
    <property type="protein sequence ID" value="EDM25480.1"/>
    <property type="molecule type" value="Genomic_DNA"/>
</dbReference>
<reference evidence="2 3" key="1">
    <citation type="journal article" date="2010" name="J. Bacteriol.">
        <title>Genome sequence of Lentisphaera araneosa HTCC2155T, the type species of the order Lentisphaerales in the phylum Lentisphaerae.</title>
        <authorList>
            <person name="Thrash J.C."/>
            <person name="Cho J.C."/>
            <person name="Vergin K.L."/>
            <person name="Morris R.M."/>
            <person name="Giovannoni S.J."/>
        </authorList>
    </citation>
    <scope>NUCLEOTIDE SEQUENCE [LARGE SCALE GENOMIC DNA]</scope>
    <source>
        <strain evidence="2 3">HTCC2155</strain>
    </source>
</reference>
<organism evidence="2 3">
    <name type="scientific">Lentisphaera araneosa HTCC2155</name>
    <dbReference type="NCBI Taxonomy" id="313628"/>
    <lineage>
        <taxon>Bacteria</taxon>
        <taxon>Pseudomonadati</taxon>
        <taxon>Lentisphaerota</taxon>
        <taxon>Lentisphaeria</taxon>
        <taxon>Lentisphaerales</taxon>
        <taxon>Lentisphaeraceae</taxon>
        <taxon>Lentisphaera</taxon>
    </lineage>
</organism>
<comment type="caution">
    <text evidence="2">The sequence shown here is derived from an EMBL/GenBank/DDBJ whole genome shotgun (WGS) entry which is preliminary data.</text>
</comment>
<evidence type="ECO:0000313" key="2">
    <source>
        <dbReference type="EMBL" id="EDM25480.1"/>
    </source>
</evidence>
<proteinExistence type="predicted"/>
<evidence type="ECO:0000259" key="1">
    <source>
        <dbReference type="PROSITE" id="PS51301"/>
    </source>
</evidence>
<keyword evidence="3" id="KW-1185">Reference proteome</keyword>
<dbReference type="InterPro" id="IPR018004">
    <property type="entry name" value="KilA/APSES_HTH"/>
</dbReference>